<dbReference type="PANTHER" id="PTHR13812">
    <property type="entry name" value="KETIMINE REDUCTASE MU-CRYSTALLIN"/>
    <property type="match status" value="1"/>
</dbReference>
<dbReference type="Pfam" id="PF02423">
    <property type="entry name" value="OCD_Mu_crystall"/>
    <property type="match status" value="1"/>
</dbReference>
<dbReference type="InterPro" id="IPR036291">
    <property type="entry name" value="NAD(P)-bd_dom_sf"/>
</dbReference>
<keyword evidence="2" id="KW-1185">Reference proteome</keyword>
<organism evidence="1 2">
    <name type="scientific">Actinomadura coerulea</name>
    <dbReference type="NCBI Taxonomy" id="46159"/>
    <lineage>
        <taxon>Bacteria</taxon>
        <taxon>Bacillati</taxon>
        <taxon>Actinomycetota</taxon>
        <taxon>Actinomycetes</taxon>
        <taxon>Streptosporangiales</taxon>
        <taxon>Thermomonosporaceae</taxon>
        <taxon>Actinomadura</taxon>
    </lineage>
</organism>
<dbReference type="GO" id="GO:0005737">
    <property type="term" value="C:cytoplasm"/>
    <property type="evidence" value="ECO:0007669"/>
    <property type="project" value="TreeGrafter"/>
</dbReference>
<dbReference type="Gene3D" id="3.40.50.720">
    <property type="entry name" value="NAD(P)-binding Rossmann-like Domain"/>
    <property type="match status" value="1"/>
</dbReference>
<sequence>MSIEGIGGERMRRLADARHLVDALERALLGGLRPADEQGRVSRPTSHGELLLMPSEVSGHAGVKVLGLAPGNPARGLPTISGLYLLMDARTLRLVATLDGGELTLLRTPAVSALAARHMAVRPIRTAVVFGSGPQALAHIETFHALHGLRDVVVAGRDPGRTERLVRRCADEGLRARAGSADDVREADVVLCCTSAREPLFEAELLAPRTVVVAVGSHHPDARELGDDVMAGAQVVVESRTVATTEAGDVVQALGHGAIEEAGLIELADLVRGEALVDDARPRVFKSVGMAWEDLVVAVAVHERERASR</sequence>
<gene>
    <name evidence="1" type="ORF">BKA00_003181</name>
</gene>
<dbReference type="EMBL" id="JACHMQ010000001">
    <property type="protein sequence ID" value="MBB6396267.1"/>
    <property type="molecule type" value="Genomic_DNA"/>
</dbReference>
<dbReference type="AlphaFoldDB" id="A0A7X0FYU9"/>
<dbReference type="GO" id="GO:0008473">
    <property type="term" value="F:ornithine cyclodeaminase activity"/>
    <property type="evidence" value="ECO:0007669"/>
    <property type="project" value="UniProtKB-EC"/>
</dbReference>
<dbReference type="RefSeq" id="WP_221493173.1">
    <property type="nucleotide sequence ID" value="NZ_JACHMQ010000001.1"/>
</dbReference>
<reference evidence="1 2" key="1">
    <citation type="submission" date="2020-08" db="EMBL/GenBank/DDBJ databases">
        <title>Sequencing the genomes of 1000 actinobacteria strains.</title>
        <authorList>
            <person name="Klenk H.-P."/>
        </authorList>
    </citation>
    <scope>NUCLEOTIDE SEQUENCE [LARGE SCALE GENOMIC DNA]</scope>
    <source>
        <strain evidence="1 2">DSM 43675</strain>
    </source>
</reference>
<protein>
    <submittedName>
        <fullName evidence="1">Ornithine cyclodeaminase</fullName>
        <ecNumber evidence="1">4.3.1.12</ecNumber>
    </submittedName>
</protein>
<comment type="caution">
    <text evidence="1">The sequence shown here is derived from an EMBL/GenBank/DDBJ whole genome shotgun (WGS) entry which is preliminary data.</text>
</comment>
<keyword evidence="1" id="KW-0456">Lyase</keyword>
<dbReference type="InterPro" id="IPR003462">
    <property type="entry name" value="ODC_Mu_crystall"/>
</dbReference>
<dbReference type="PANTHER" id="PTHR13812:SF19">
    <property type="entry name" value="KETIMINE REDUCTASE MU-CRYSTALLIN"/>
    <property type="match status" value="1"/>
</dbReference>
<evidence type="ECO:0000313" key="1">
    <source>
        <dbReference type="EMBL" id="MBB6396267.1"/>
    </source>
</evidence>
<proteinExistence type="predicted"/>
<evidence type="ECO:0000313" key="2">
    <source>
        <dbReference type="Proteomes" id="UP000546324"/>
    </source>
</evidence>
<dbReference type="Gene3D" id="3.30.1780.10">
    <property type="entry name" value="ornithine cyclodeaminase, domain 1"/>
    <property type="match status" value="1"/>
</dbReference>
<accession>A0A7X0FYU9</accession>
<dbReference type="EC" id="4.3.1.12" evidence="1"/>
<dbReference type="SUPFAM" id="SSF51735">
    <property type="entry name" value="NAD(P)-binding Rossmann-fold domains"/>
    <property type="match status" value="1"/>
</dbReference>
<dbReference type="PIRSF" id="PIRSF001439">
    <property type="entry name" value="CryM"/>
    <property type="match status" value="1"/>
</dbReference>
<name>A0A7X0FYU9_9ACTN</name>
<dbReference type="Proteomes" id="UP000546324">
    <property type="component" value="Unassembled WGS sequence"/>
</dbReference>
<dbReference type="InterPro" id="IPR023401">
    <property type="entry name" value="ODC_N"/>
</dbReference>